<dbReference type="Proteomes" id="UP000178040">
    <property type="component" value="Unassembled WGS sequence"/>
</dbReference>
<dbReference type="SMART" id="SM00448">
    <property type="entry name" value="REC"/>
    <property type="match status" value="1"/>
</dbReference>
<accession>A0A1F7ILC1</accession>
<gene>
    <name evidence="4" type="ORF">A3B40_04755</name>
</gene>
<evidence type="ECO:0000313" key="5">
    <source>
        <dbReference type="Proteomes" id="UP000178040"/>
    </source>
</evidence>
<protein>
    <recommendedName>
        <fullName evidence="3">Response regulatory domain-containing protein</fullName>
    </recommendedName>
</protein>
<dbReference type="Pfam" id="PF00072">
    <property type="entry name" value="Response_reg"/>
    <property type="match status" value="1"/>
</dbReference>
<comment type="caution">
    <text evidence="4">The sequence shown here is derived from an EMBL/GenBank/DDBJ whole genome shotgun (WGS) entry which is preliminary data.</text>
</comment>
<dbReference type="PANTHER" id="PTHR44591">
    <property type="entry name" value="STRESS RESPONSE REGULATOR PROTEIN 1"/>
    <property type="match status" value="1"/>
</dbReference>
<feature type="modified residue" description="4-aspartylphosphate" evidence="2">
    <location>
        <position position="58"/>
    </location>
</feature>
<evidence type="ECO:0000256" key="2">
    <source>
        <dbReference type="PROSITE-ProRule" id="PRU00169"/>
    </source>
</evidence>
<evidence type="ECO:0000313" key="4">
    <source>
        <dbReference type="EMBL" id="OGK44157.1"/>
    </source>
</evidence>
<dbReference type="GO" id="GO:0000160">
    <property type="term" value="P:phosphorelay signal transduction system"/>
    <property type="evidence" value="ECO:0007669"/>
    <property type="project" value="InterPro"/>
</dbReference>
<dbReference type="InterPro" id="IPR050595">
    <property type="entry name" value="Bact_response_regulator"/>
</dbReference>
<dbReference type="Gene3D" id="3.40.50.2300">
    <property type="match status" value="1"/>
</dbReference>
<reference evidence="4 5" key="1">
    <citation type="journal article" date="2016" name="Nat. Commun.">
        <title>Thousands of microbial genomes shed light on interconnected biogeochemical processes in an aquifer system.</title>
        <authorList>
            <person name="Anantharaman K."/>
            <person name="Brown C.T."/>
            <person name="Hug L.A."/>
            <person name="Sharon I."/>
            <person name="Castelle C.J."/>
            <person name="Probst A.J."/>
            <person name="Thomas B.C."/>
            <person name="Singh A."/>
            <person name="Wilkins M.J."/>
            <person name="Karaoz U."/>
            <person name="Brodie E.L."/>
            <person name="Williams K.H."/>
            <person name="Hubbard S.S."/>
            <person name="Banfield J.F."/>
        </authorList>
    </citation>
    <scope>NUCLEOTIDE SEQUENCE [LARGE SCALE GENOMIC DNA]</scope>
</reference>
<dbReference type="EMBL" id="MGAI01000034">
    <property type="protein sequence ID" value="OGK44157.1"/>
    <property type="molecule type" value="Genomic_DNA"/>
</dbReference>
<sequence>MDNQDLKIMVVEDEPLLLEAIGKKLEREGITTILCSDGKQAIDQLIQSNDLPDAVWLDYYLKDMDGLSFMSEIKQNSKLQSIPVIVVSNSASTQKVNTMLALGAKKYLLKAQYKLDDVISIIRQLIAQVNTNNSG</sequence>
<feature type="domain" description="Response regulatory" evidence="3">
    <location>
        <begin position="7"/>
        <end position="125"/>
    </location>
</feature>
<evidence type="ECO:0000259" key="3">
    <source>
        <dbReference type="PROSITE" id="PS50110"/>
    </source>
</evidence>
<dbReference type="PROSITE" id="PS50110">
    <property type="entry name" value="RESPONSE_REGULATORY"/>
    <property type="match status" value="1"/>
</dbReference>
<name>A0A1F7ILC1_9BACT</name>
<dbReference type="AlphaFoldDB" id="A0A1F7ILC1"/>
<proteinExistence type="predicted"/>
<dbReference type="CDD" id="cd00156">
    <property type="entry name" value="REC"/>
    <property type="match status" value="1"/>
</dbReference>
<evidence type="ECO:0000256" key="1">
    <source>
        <dbReference type="ARBA" id="ARBA00022553"/>
    </source>
</evidence>
<dbReference type="InterPro" id="IPR011006">
    <property type="entry name" value="CheY-like_superfamily"/>
</dbReference>
<organism evidence="4 5">
    <name type="scientific">Candidatus Roizmanbacteria bacterium RIFCSPLOWO2_01_FULL_37_16</name>
    <dbReference type="NCBI Taxonomy" id="1802058"/>
    <lineage>
        <taxon>Bacteria</taxon>
        <taxon>Candidatus Roizmaniibacteriota</taxon>
    </lineage>
</organism>
<keyword evidence="1 2" id="KW-0597">Phosphoprotein</keyword>
<dbReference type="InterPro" id="IPR001789">
    <property type="entry name" value="Sig_transdc_resp-reg_receiver"/>
</dbReference>
<dbReference type="PANTHER" id="PTHR44591:SF3">
    <property type="entry name" value="RESPONSE REGULATORY DOMAIN-CONTAINING PROTEIN"/>
    <property type="match status" value="1"/>
</dbReference>
<dbReference type="SUPFAM" id="SSF52172">
    <property type="entry name" value="CheY-like"/>
    <property type="match status" value="1"/>
</dbReference>